<dbReference type="SUPFAM" id="SSF53474">
    <property type="entry name" value="alpha/beta-Hydrolases"/>
    <property type="match status" value="2"/>
</dbReference>
<evidence type="ECO:0008006" key="12">
    <source>
        <dbReference type="Google" id="ProtNLM"/>
    </source>
</evidence>
<dbReference type="PANTHER" id="PTHR11005">
    <property type="entry name" value="LYSOSOMAL ACID LIPASE-RELATED"/>
    <property type="match status" value="1"/>
</dbReference>
<dbReference type="AlphaFoldDB" id="A0A7R9GZT2"/>
<evidence type="ECO:0000313" key="11">
    <source>
        <dbReference type="EMBL" id="CAD7402543.1"/>
    </source>
</evidence>
<feature type="active site" description="Charge relay system" evidence="7">
    <location>
        <position position="411"/>
    </location>
</feature>
<dbReference type="InterPro" id="IPR029058">
    <property type="entry name" value="AB_hydrolase_fold"/>
</dbReference>
<dbReference type="GO" id="GO:0016042">
    <property type="term" value="P:lipid catabolic process"/>
    <property type="evidence" value="ECO:0007669"/>
    <property type="project" value="UniProtKB-KW"/>
</dbReference>
<dbReference type="InterPro" id="IPR006693">
    <property type="entry name" value="AB_hydrolase_lipase"/>
</dbReference>
<feature type="chain" id="PRO_5031211141" description="Lipase" evidence="8">
    <location>
        <begin position="21"/>
        <end position="459"/>
    </location>
</feature>
<dbReference type="InterPro" id="IPR025483">
    <property type="entry name" value="Lipase_euk"/>
</dbReference>
<dbReference type="Gene3D" id="3.40.50.1820">
    <property type="entry name" value="alpha/beta hydrolase"/>
    <property type="match status" value="2"/>
</dbReference>
<evidence type="ECO:0000259" key="9">
    <source>
        <dbReference type="Pfam" id="PF04083"/>
    </source>
</evidence>
<evidence type="ECO:0000256" key="1">
    <source>
        <dbReference type="ARBA" id="ARBA00010701"/>
    </source>
</evidence>
<proteinExistence type="inferred from homology"/>
<dbReference type="FunFam" id="3.40.50.1820:FF:000021">
    <property type="entry name" value="Lipase"/>
    <property type="match status" value="1"/>
</dbReference>
<keyword evidence="2 8" id="KW-0732">Signal</keyword>
<sequence length="459" mass="50933">MGSNILIVALTLCSVASSWGWREGSVVSEELFATANPDAYLTAHECEVFSPGKSVIVLQPELIAKKGYPAETHTVTTEDGYILTLHRIPYGKSGPSNNRPAVFVQHGLLCSSAAWVLMEPEKSLAFILADAGYDVWLGNTRGNTYSKKHVSLKSTDKAYWAFSWHESGVYDLPAMIDYVLSRTSQSNLFYIGHSMGTTMFYVMASMRPEYNAKIRAQFSLAPVAFMSNLKSPVIRLMATFDNTLDSNLFYIGHSMGTTMFYVMASMRPEYNAKIRAQFSLAPVAFMSNLKSPMVGMHEFLPNSEFLTLVGGVFCNDDAITQKLCDNILFLLCGYDQDQLNTTALPVLLGHIPAGASTNQMVHYAQGVNSAKFRQFSYGLIKNLATYGSLTPPDYDLSKITAPVYLHWSDNDWMADPKDVQELNGKLPNVKGSIRVPYAAFNHLDYMWAIDGKTLVYDTV</sequence>
<accession>A0A7R9GZT2</accession>
<comment type="similarity">
    <text evidence="1">Belongs to the AB hydrolase superfamily. Lipase family.</text>
</comment>
<dbReference type="Pfam" id="PF12146">
    <property type="entry name" value="Hydrolase_4"/>
    <property type="match status" value="1"/>
</dbReference>
<keyword evidence="6" id="KW-0325">Glycoprotein</keyword>
<evidence type="ECO:0000256" key="5">
    <source>
        <dbReference type="ARBA" id="ARBA00023098"/>
    </source>
</evidence>
<evidence type="ECO:0000256" key="6">
    <source>
        <dbReference type="ARBA" id="ARBA00023180"/>
    </source>
</evidence>
<keyword evidence="5" id="KW-0443">Lipid metabolism</keyword>
<gene>
    <name evidence="11" type="ORF">TCEB3V08_LOCUS6549</name>
</gene>
<protein>
    <recommendedName>
        <fullName evidence="12">Lipase</fullName>
    </recommendedName>
</protein>
<evidence type="ECO:0000256" key="8">
    <source>
        <dbReference type="SAM" id="SignalP"/>
    </source>
</evidence>
<dbReference type="InterPro" id="IPR022742">
    <property type="entry name" value="Hydrolase_4"/>
</dbReference>
<keyword evidence="4" id="KW-0442">Lipid degradation</keyword>
<evidence type="ECO:0000256" key="3">
    <source>
        <dbReference type="ARBA" id="ARBA00022801"/>
    </source>
</evidence>
<evidence type="ECO:0000256" key="7">
    <source>
        <dbReference type="PIRSR" id="PIRSR000862-1"/>
    </source>
</evidence>
<organism evidence="11">
    <name type="scientific">Timema cristinae</name>
    <name type="common">Walking stick</name>
    <dbReference type="NCBI Taxonomy" id="61476"/>
    <lineage>
        <taxon>Eukaryota</taxon>
        <taxon>Metazoa</taxon>
        <taxon>Ecdysozoa</taxon>
        <taxon>Arthropoda</taxon>
        <taxon>Hexapoda</taxon>
        <taxon>Insecta</taxon>
        <taxon>Pterygota</taxon>
        <taxon>Neoptera</taxon>
        <taxon>Polyneoptera</taxon>
        <taxon>Phasmatodea</taxon>
        <taxon>Timematodea</taxon>
        <taxon>Timematoidea</taxon>
        <taxon>Timematidae</taxon>
        <taxon>Timema</taxon>
    </lineage>
</organism>
<feature type="signal peptide" evidence="8">
    <location>
        <begin position="1"/>
        <end position="20"/>
    </location>
</feature>
<feature type="domain" description="Partial AB-hydrolase lipase" evidence="9">
    <location>
        <begin position="61"/>
        <end position="118"/>
    </location>
</feature>
<feature type="active site" description="Charge relay system" evidence="7">
    <location>
        <position position="442"/>
    </location>
</feature>
<dbReference type="FunFam" id="3.40.50.1820:FF:000057">
    <property type="entry name" value="Lipase"/>
    <property type="match status" value="1"/>
</dbReference>
<feature type="active site" description="Nucleophile" evidence="7">
    <location>
        <position position="194"/>
    </location>
</feature>
<name>A0A7R9GZT2_TIMCR</name>
<reference evidence="11" key="1">
    <citation type="submission" date="2020-11" db="EMBL/GenBank/DDBJ databases">
        <authorList>
            <person name="Tran Van P."/>
        </authorList>
    </citation>
    <scope>NUCLEOTIDE SEQUENCE</scope>
</reference>
<feature type="domain" description="Serine aminopeptidase S33" evidence="10">
    <location>
        <begin position="122"/>
        <end position="240"/>
    </location>
</feature>
<evidence type="ECO:0000259" key="10">
    <source>
        <dbReference type="Pfam" id="PF12146"/>
    </source>
</evidence>
<keyword evidence="3" id="KW-0378">Hydrolase</keyword>
<dbReference type="PIRSF" id="PIRSF000862">
    <property type="entry name" value="Steryl_ester_lip"/>
    <property type="match status" value="1"/>
</dbReference>
<evidence type="ECO:0000256" key="4">
    <source>
        <dbReference type="ARBA" id="ARBA00022963"/>
    </source>
</evidence>
<dbReference type="Pfam" id="PF04083">
    <property type="entry name" value="Abhydro_lipase"/>
    <property type="match status" value="1"/>
</dbReference>
<evidence type="ECO:0000256" key="2">
    <source>
        <dbReference type="ARBA" id="ARBA00022729"/>
    </source>
</evidence>
<dbReference type="GO" id="GO:0016788">
    <property type="term" value="F:hydrolase activity, acting on ester bonds"/>
    <property type="evidence" value="ECO:0007669"/>
    <property type="project" value="InterPro"/>
</dbReference>
<dbReference type="EMBL" id="OC318577">
    <property type="protein sequence ID" value="CAD7402543.1"/>
    <property type="molecule type" value="Genomic_DNA"/>
</dbReference>